<dbReference type="CDD" id="cd08493">
    <property type="entry name" value="PBP2_DppA_like"/>
    <property type="match status" value="1"/>
</dbReference>
<evidence type="ECO:0000256" key="4">
    <source>
        <dbReference type="SAM" id="SignalP"/>
    </source>
</evidence>
<comment type="caution">
    <text evidence="6">The sequence shown here is derived from an EMBL/GenBank/DDBJ whole genome shotgun (WGS) entry which is preliminary data.</text>
</comment>
<evidence type="ECO:0000313" key="6">
    <source>
        <dbReference type="EMBL" id="PZF75584.1"/>
    </source>
</evidence>
<dbReference type="GO" id="GO:0042938">
    <property type="term" value="P:dipeptide transport"/>
    <property type="evidence" value="ECO:0007669"/>
    <property type="project" value="TreeGrafter"/>
</dbReference>
<dbReference type="FunFam" id="3.40.190.10:FF:000036">
    <property type="entry name" value="Dipeptide ABC transporter, substrate-binding protein"/>
    <property type="match status" value="1"/>
</dbReference>
<dbReference type="PIRSF" id="PIRSF002741">
    <property type="entry name" value="MppA"/>
    <property type="match status" value="1"/>
</dbReference>
<dbReference type="GO" id="GO:1904680">
    <property type="term" value="F:peptide transmembrane transporter activity"/>
    <property type="evidence" value="ECO:0007669"/>
    <property type="project" value="TreeGrafter"/>
</dbReference>
<feature type="chain" id="PRO_5016045745" evidence="4">
    <location>
        <begin position="25"/>
        <end position="533"/>
    </location>
</feature>
<protein>
    <submittedName>
        <fullName evidence="6">ABC transporter substrate-binding protein</fullName>
    </submittedName>
</protein>
<evidence type="ECO:0000256" key="2">
    <source>
        <dbReference type="ARBA" id="ARBA00005695"/>
    </source>
</evidence>
<dbReference type="GO" id="GO:0043190">
    <property type="term" value="C:ATP-binding cassette (ABC) transporter complex"/>
    <property type="evidence" value="ECO:0007669"/>
    <property type="project" value="InterPro"/>
</dbReference>
<dbReference type="RefSeq" id="WP_111199778.1">
    <property type="nucleotide sequence ID" value="NZ_QKVK01000009.1"/>
</dbReference>
<dbReference type="EMBL" id="QKVK01000009">
    <property type="protein sequence ID" value="PZF75584.1"/>
    <property type="molecule type" value="Genomic_DNA"/>
</dbReference>
<keyword evidence="7" id="KW-1185">Reference proteome</keyword>
<sequence length="533" mass="59103">MKFNKLLGAALLASSMLVAGAANAKTLVYCSEGSPENFTPSINTTGTSFDAARPVYNRLVQFTPGTTQVEPALAESWTVSPDGLTITFKLRPGVKFHSGVNGFTPTRDLNAEDVIWSFDRQWKPDHPYAKVSAGSYDYFNDMAMPDLLESITKGDDDMTVVFKLKKPNAPIIANLAMDFAAIHSAEYAKYLLDKGTPEQFDQIPVGTGSFSFVDYQKDAVIRFKAFDGWAGKPKIDDLVYAITPDATARYAKLKANECQVMIAPNPADLGDMKSNPDVNVLEQAGLNIGYYAMNNQKPPFDKPEVRKAFAMAIDRDAIIKEVYQGAGQKAKNLIPPTMWSYDDSVQDVAYDPEKAKKMLEEAGVKDLKIDIWWMPVQRPYNPNAKRMAEMIQADLAKIGVESTLVSYEWGEYRKRMQAGEHMTGMLGWTGDNGDPDNFFAVLLGCNAEGKPNGNNIPKWCNAKFQEVVNKAATITDQAERTKLYQEAQKIQAEEMPQVNIAHSTVFEPIRKSVTGYKVSPLGSHEFQNVDITE</sequence>
<comment type="subcellular location">
    <subcellularLocation>
        <location evidence="1">Periplasm</location>
    </subcellularLocation>
</comment>
<proteinExistence type="inferred from homology"/>
<gene>
    <name evidence="6" type="ORF">DK847_17220</name>
</gene>
<reference evidence="7" key="1">
    <citation type="submission" date="2018-06" db="EMBL/GenBank/DDBJ databases">
        <title>Aestuariibacter litoralis strain KCTC 52945T.</title>
        <authorList>
            <person name="Li X."/>
            <person name="Salam N."/>
            <person name="Li J.-L."/>
            <person name="Chen Y.-M."/>
            <person name="Yang Z.-W."/>
            <person name="Zhang L.-Y."/>
            <person name="Han M.-X."/>
            <person name="Xiao M."/>
            <person name="Li W.-J."/>
        </authorList>
    </citation>
    <scope>NUCLEOTIDE SEQUENCE [LARGE SCALE GENOMIC DNA]</scope>
    <source>
        <strain evidence="7">KCTC 52945</strain>
    </source>
</reference>
<name>A0A2W2B5I6_9HYPH</name>
<evidence type="ECO:0000256" key="1">
    <source>
        <dbReference type="ARBA" id="ARBA00004418"/>
    </source>
</evidence>
<dbReference type="PANTHER" id="PTHR30290">
    <property type="entry name" value="PERIPLASMIC BINDING COMPONENT OF ABC TRANSPORTER"/>
    <property type="match status" value="1"/>
</dbReference>
<dbReference type="FunFam" id="3.10.105.10:FF:000002">
    <property type="entry name" value="Dipeptide ABC transporter, substrate-binding protein"/>
    <property type="match status" value="1"/>
</dbReference>
<dbReference type="Gene3D" id="3.10.105.10">
    <property type="entry name" value="Dipeptide-binding Protein, Domain 3"/>
    <property type="match status" value="1"/>
</dbReference>
<dbReference type="Gene3D" id="3.90.76.10">
    <property type="entry name" value="Dipeptide-binding Protein, Domain 1"/>
    <property type="match status" value="1"/>
</dbReference>
<dbReference type="AlphaFoldDB" id="A0A2W2B5I6"/>
<dbReference type="Gene3D" id="3.40.190.10">
    <property type="entry name" value="Periplasmic binding protein-like II"/>
    <property type="match status" value="1"/>
</dbReference>
<dbReference type="PANTHER" id="PTHR30290:SF38">
    <property type="entry name" value="D,D-DIPEPTIDE-BINDING PERIPLASMIC PROTEIN DDPA-RELATED"/>
    <property type="match status" value="1"/>
</dbReference>
<accession>A0A2W2B5I6</accession>
<dbReference type="SUPFAM" id="SSF53850">
    <property type="entry name" value="Periplasmic binding protein-like II"/>
    <property type="match status" value="1"/>
</dbReference>
<feature type="domain" description="Solute-binding protein family 5" evidence="5">
    <location>
        <begin position="68"/>
        <end position="447"/>
    </location>
</feature>
<dbReference type="Pfam" id="PF00496">
    <property type="entry name" value="SBP_bac_5"/>
    <property type="match status" value="1"/>
</dbReference>
<keyword evidence="3 4" id="KW-0732">Signal</keyword>
<dbReference type="GO" id="GO:0030288">
    <property type="term" value="C:outer membrane-bounded periplasmic space"/>
    <property type="evidence" value="ECO:0007669"/>
    <property type="project" value="TreeGrafter"/>
</dbReference>
<dbReference type="InterPro" id="IPR000914">
    <property type="entry name" value="SBP_5_dom"/>
</dbReference>
<evidence type="ECO:0000313" key="7">
    <source>
        <dbReference type="Proteomes" id="UP000248795"/>
    </source>
</evidence>
<dbReference type="InterPro" id="IPR030678">
    <property type="entry name" value="Peptide/Ni-bd"/>
</dbReference>
<comment type="similarity">
    <text evidence="2">Belongs to the bacterial solute-binding protein 5 family.</text>
</comment>
<dbReference type="Proteomes" id="UP000248795">
    <property type="component" value="Unassembled WGS sequence"/>
</dbReference>
<feature type="signal peptide" evidence="4">
    <location>
        <begin position="1"/>
        <end position="24"/>
    </location>
</feature>
<organism evidence="6 7">
    <name type="scientific">Aestuariivirga litoralis</name>
    <dbReference type="NCBI Taxonomy" id="2650924"/>
    <lineage>
        <taxon>Bacteria</taxon>
        <taxon>Pseudomonadati</taxon>
        <taxon>Pseudomonadota</taxon>
        <taxon>Alphaproteobacteria</taxon>
        <taxon>Hyphomicrobiales</taxon>
        <taxon>Aestuariivirgaceae</taxon>
        <taxon>Aestuariivirga</taxon>
    </lineage>
</organism>
<dbReference type="InterPro" id="IPR039424">
    <property type="entry name" value="SBP_5"/>
</dbReference>
<evidence type="ECO:0000259" key="5">
    <source>
        <dbReference type="Pfam" id="PF00496"/>
    </source>
</evidence>
<evidence type="ECO:0000256" key="3">
    <source>
        <dbReference type="ARBA" id="ARBA00022729"/>
    </source>
</evidence>